<keyword evidence="2" id="KW-1185">Reference proteome</keyword>
<evidence type="ECO:0000313" key="2">
    <source>
        <dbReference type="Proteomes" id="UP000027138"/>
    </source>
</evidence>
<proteinExistence type="predicted"/>
<organism evidence="1 2">
    <name type="scientific">Jatropha curcas</name>
    <name type="common">Barbados nut</name>
    <dbReference type="NCBI Taxonomy" id="180498"/>
    <lineage>
        <taxon>Eukaryota</taxon>
        <taxon>Viridiplantae</taxon>
        <taxon>Streptophyta</taxon>
        <taxon>Embryophyta</taxon>
        <taxon>Tracheophyta</taxon>
        <taxon>Spermatophyta</taxon>
        <taxon>Magnoliopsida</taxon>
        <taxon>eudicotyledons</taxon>
        <taxon>Gunneridae</taxon>
        <taxon>Pentapetalae</taxon>
        <taxon>rosids</taxon>
        <taxon>fabids</taxon>
        <taxon>Malpighiales</taxon>
        <taxon>Euphorbiaceae</taxon>
        <taxon>Crotonoideae</taxon>
        <taxon>Jatropheae</taxon>
        <taxon>Jatropha</taxon>
    </lineage>
</organism>
<reference evidence="1 2" key="1">
    <citation type="journal article" date="2014" name="PLoS ONE">
        <title>Global Analysis of Gene Expression Profiles in Physic Nut (Jatropha curcas L.) Seedlings Exposed to Salt Stress.</title>
        <authorList>
            <person name="Zhang L."/>
            <person name="Zhang C."/>
            <person name="Wu P."/>
            <person name="Chen Y."/>
            <person name="Li M."/>
            <person name="Jiang H."/>
            <person name="Wu G."/>
        </authorList>
    </citation>
    <scope>NUCLEOTIDE SEQUENCE [LARGE SCALE GENOMIC DNA]</scope>
    <source>
        <strain evidence="2">cv. GZQX0401</strain>
        <tissue evidence="1">Young leaves</tissue>
    </source>
</reference>
<name>A0A067KEM1_JATCU</name>
<accession>A0A067KEM1</accession>
<gene>
    <name evidence="1" type="ORF">JCGZ_16397</name>
</gene>
<dbReference type="Proteomes" id="UP000027138">
    <property type="component" value="Unassembled WGS sequence"/>
</dbReference>
<protein>
    <submittedName>
        <fullName evidence="1">Uncharacterized protein</fullName>
    </submittedName>
</protein>
<dbReference type="AlphaFoldDB" id="A0A067KEM1"/>
<evidence type="ECO:0000313" key="1">
    <source>
        <dbReference type="EMBL" id="KDP30690.1"/>
    </source>
</evidence>
<sequence>MAAVPIDLRAMLDEMLLDQVARFRAMLTKKNDSLWNDITNQWETILGNVQTLMNAS</sequence>
<dbReference type="EMBL" id="KK914650">
    <property type="protein sequence ID" value="KDP30690.1"/>
    <property type="molecule type" value="Genomic_DNA"/>
</dbReference>